<name>A0ACB0XL56_MELEN</name>
<dbReference type="Proteomes" id="UP001497535">
    <property type="component" value="Unassembled WGS sequence"/>
</dbReference>
<protein>
    <submittedName>
        <fullName evidence="1">Uncharacterized protein</fullName>
    </submittedName>
</protein>
<organism evidence="1 2">
    <name type="scientific">Meloidogyne enterolobii</name>
    <name type="common">Root-knot nematode worm</name>
    <name type="synonym">Meloidogyne mayaguensis</name>
    <dbReference type="NCBI Taxonomy" id="390850"/>
    <lineage>
        <taxon>Eukaryota</taxon>
        <taxon>Metazoa</taxon>
        <taxon>Ecdysozoa</taxon>
        <taxon>Nematoda</taxon>
        <taxon>Chromadorea</taxon>
        <taxon>Rhabditida</taxon>
        <taxon>Tylenchina</taxon>
        <taxon>Tylenchomorpha</taxon>
        <taxon>Tylenchoidea</taxon>
        <taxon>Meloidogynidae</taxon>
        <taxon>Meloidogyninae</taxon>
        <taxon>Meloidogyne</taxon>
    </lineage>
</organism>
<dbReference type="EMBL" id="CAVMJV010000001">
    <property type="protein sequence ID" value="CAK5007127.1"/>
    <property type="molecule type" value="Genomic_DNA"/>
</dbReference>
<evidence type="ECO:0000313" key="2">
    <source>
        <dbReference type="Proteomes" id="UP001497535"/>
    </source>
</evidence>
<comment type="caution">
    <text evidence="1">The sequence shown here is derived from an EMBL/GenBank/DDBJ whole genome shotgun (WGS) entry which is preliminary data.</text>
</comment>
<gene>
    <name evidence="1" type="ORF">MENTE1834_LOCUS689</name>
</gene>
<accession>A0ACB0XL56</accession>
<reference evidence="1" key="1">
    <citation type="submission" date="2023-11" db="EMBL/GenBank/DDBJ databases">
        <authorList>
            <person name="Poullet M."/>
        </authorList>
    </citation>
    <scope>NUCLEOTIDE SEQUENCE</scope>
    <source>
        <strain evidence="1">E1834</strain>
    </source>
</reference>
<proteinExistence type="predicted"/>
<evidence type="ECO:0000313" key="1">
    <source>
        <dbReference type="EMBL" id="CAK5007127.1"/>
    </source>
</evidence>
<sequence>MLFSLTFIKLKLKKYFLCLGGNIYINSTIWLPAYQNCQLKCRIDSEICQMSGPTVHIRRQRCYELPLECRRHLKKLVGGAELFTKPNHRIWENLSSKNDKKSKENKKQKNIKKENTNLLKTTNLPLNYGEGEFLLPLSQDKDVLIPPDLLTTTITNIKTPKQTKKNKKHNKKLATSTKFIPISTKSQFISSATKPPTTIKIINNLKSTTKFDNTLQVDFEMFYAEKQILDKDKLKNNNSSLKSPKNLQKIEIFGPPIRGPIPRPSAPEDAFILNHSTQQQNINEAKENIFDNNNSKPPKVLPWWTWKKMAVKNENGKKSIVEDLTNQCCQWALDGLCDRSWQRIRELWLGF</sequence>
<keyword evidence="2" id="KW-1185">Reference proteome</keyword>